<name>A0ABT6HCZ7_LEUPS</name>
<keyword evidence="1" id="KW-0472">Membrane</keyword>
<dbReference type="EMBL" id="JARGDN010000004">
    <property type="protein sequence ID" value="MDG9733650.1"/>
    <property type="molecule type" value="Genomic_DNA"/>
</dbReference>
<reference evidence="2 3" key="1">
    <citation type="submission" date="2023-02" db="EMBL/GenBank/DDBJ databases">
        <title>Antimicrobial susceptibility testing and tentative epidemiological cut-off values for Lactobacillaceae family species intended for ingestion.</title>
        <authorList>
            <person name="Noehr-Meldgaard K."/>
            <person name="Struve C."/>
            <person name="Ingmer H."/>
            <person name="Koza A."/>
            <person name="Al-Nakeeb K."/>
            <person name="Agersoe Y."/>
        </authorList>
    </citation>
    <scope>NUCLEOTIDE SEQUENCE [LARGE SCALE GENOMIC DNA]</scope>
    <source>
        <strain evidence="2 3">DSM 20193</strain>
    </source>
</reference>
<dbReference type="Proteomes" id="UP001529201">
    <property type="component" value="Unassembled WGS sequence"/>
</dbReference>
<dbReference type="GeneID" id="64344745"/>
<feature type="transmembrane region" description="Helical" evidence="1">
    <location>
        <begin position="52"/>
        <end position="71"/>
    </location>
</feature>
<feature type="transmembrane region" description="Helical" evidence="1">
    <location>
        <begin position="28"/>
        <end position="46"/>
    </location>
</feature>
<evidence type="ECO:0000313" key="2">
    <source>
        <dbReference type="EMBL" id="MDG9733650.1"/>
    </source>
</evidence>
<organism evidence="2 3">
    <name type="scientific">Leuconostoc pseudomesenteroides</name>
    <dbReference type="NCBI Taxonomy" id="33968"/>
    <lineage>
        <taxon>Bacteria</taxon>
        <taxon>Bacillati</taxon>
        <taxon>Bacillota</taxon>
        <taxon>Bacilli</taxon>
        <taxon>Lactobacillales</taxon>
        <taxon>Lactobacillaceae</taxon>
        <taxon>Leuconostoc</taxon>
    </lineage>
</organism>
<protein>
    <recommendedName>
        <fullName evidence="4">Integral membrane protein</fullName>
    </recommendedName>
</protein>
<sequence>MSEFMGVFYGCLVAGGLYLLDRFLPKWFGALPGIAYFIFMIWLMIYKNGHNILGLFTVLIVGEAIINSIWIESIESRKKKTQKELDKMKAKDLS</sequence>
<keyword evidence="1" id="KW-0812">Transmembrane</keyword>
<feature type="transmembrane region" description="Helical" evidence="1">
    <location>
        <begin position="6"/>
        <end position="21"/>
    </location>
</feature>
<evidence type="ECO:0000256" key="1">
    <source>
        <dbReference type="SAM" id="Phobius"/>
    </source>
</evidence>
<dbReference type="RefSeq" id="WP_010291583.1">
    <property type="nucleotide sequence ID" value="NZ_BMBO01000014.1"/>
</dbReference>
<gene>
    <name evidence="2" type="ORF">P1N92_05905</name>
</gene>
<keyword evidence="1" id="KW-1133">Transmembrane helix</keyword>
<comment type="caution">
    <text evidence="2">The sequence shown here is derived from an EMBL/GenBank/DDBJ whole genome shotgun (WGS) entry which is preliminary data.</text>
</comment>
<proteinExistence type="predicted"/>
<keyword evidence="3" id="KW-1185">Reference proteome</keyword>
<evidence type="ECO:0008006" key="4">
    <source>
        <dbReference type="Google" id="ProtNLM"/>
    </source>
</evidence>
<evidence type="ECO:0000313" key="3">
    <source>
        <dbReference type="Proteomes" id="UP001529201"/>
    </source>
</evidence>
<accession>A0ABT6HCZ7</accession>